<keyword evidence="2" id="KW-1185">Reference proteome</keyword>
<proteinExistence type="predicted"/>
<reference evidence="1 2" key="1">
    <citation type="submission" date="2015-12" db="EMBL/GenBank/DDBJ databases">
        <title>Diversity of Burkholderia near neighbor genomes.</title>
        <authorList>
            <person name="Sahl J."/>
            <person name="Wagner D."/>
            <person name="Keim P."/>
        </authorList>
    </citation>
    <scope>NUCLEOTIDE SEQUENCE [LARGE SCALE GENOMIC DNA]</scope>
    <source>
        <strain evidence="1 2">BDU6</strain>
    </source>
</reference>
<name>A0A1B4FCI1_9BURK</name>
<dbReference type="KEGG" id="buu:WS70_05650"/>
<accession>A0A1B4FCI1</accession>
<dbReference type="RefSeq" id="WP_059468979.1">
    <property type="nucleotide sequence ID" value="NZ_CP013386.1"/>
</dbReference>
<evidence type="ECO:0000313" key="1">
    <source>
        <dbReference type="EMBL" id="AOJ01376.1"/>
    </source>
</evidence>
<evidence type="ECO:0000313" key="2">
    <source>
        <dbReference type="Proteomes" id="UP000062519"/>
    </source>
</evidence>
<dbReference type="Proteomes" id="UP000062519">
    <property type="component" value="Chromosome 1"/>
</dbReference>
<gene>
    <name evidence="1" type="ORF">WS70_05650</name>
</gene>
<organism evidence="1 2">
    <name type="scientific">Burkholderia mayonis</name>
    <dbReference type="NCBI Taxonomy" id="1385591"/>
    <lineage>
        <taxon>Bacteria</taxon>
        <taxon>Pseudomonadati</taxon>
        <taxon>Pseudomonadota</taxon>
        <taxon>Betaproteobacteria</taxon>
        <taxon>Burkholderiales</taxon>
        <taxon>Burkholderiaceae</taxon>
        <taxon>Burkholderia</taxon>
        <taxon>pseudomallei group</taxon>
    </lineage>
</organism>
<sequence length="73" mass="8457">MDCIDSLMRMAAGGRARRANVRILPRLVQDEQKRGPATRGRRMRIAATFCPGSVRRARFEKTIPIKLRYSRNR</sequence>
<dbReference type="EMBL" id="CP013386">
    <property type="protein sequence ID" value="AOJ01376.1"/>
    <property type="molecule type" value="Genomic_DNA"/>
</dbReference>
<protein>
    <submittedName>
        <fullName evidence="1">Uncharacterized protein</fullName>
    </submittedName>
</protein>
<dbReference type="AlphaFoldDB" id="A0A1B4FCI1"/>